<feature type="domain" description="BioF2-like acetyltransferase" evidence="1">
    <location>
        <begin position="150"/>
        <end position="270"/>
    </location>
</feature>
<evidence type="ECO:0000313" key="3">
    <source>
        <dbReference type="Proteomes" id="UP000563094"/>
    </source>
</evidence>
<gene>
    <name evidence="2" type="ORF">FHS90_004069</name>
</gene>
<dbReference type="Gene3D" id="3.40.630.30">
    <property type="match status" value="1"/>
</dbReference>
<keyword evidence="3" id="KW-1185">Reference proteome</keyword>
<protein>
    <recommendedName>
        <fullName evidence="1">BioF2-like acetyltransferase domain-containing protein</fullName>
    </recommendedName>
</protein>
<proteinExistence type="predicted"/>
<dbReference type="PANTHER" id="PTHR36174">
    <property type="entry name" value="LIPID II:GLYCINE GLYCYLTRANSFERASE"/>
    <property type="match status" value="1"/>
</dbReference>
<dbReference type="Proteomes" id="UP000563094">
    <property type="component" value="Unassembled WGS sequence"/>
</dbReference>
<evidence type="ECO:0000259" key="1">
    <source>
        <dbReference type="Pfam" id="PF13480"/>
    </source>
</evidence>
<reference evidence="2 3" key="1">
    <citation type="submission" date="2020-08" db="EMBL/GenBank/DDBJ databases">
        <title>Genomic Encyclopedia of Type Strains, Phase IV (KMG-IV): sequencing the most valuable type-strain genomes for metagenomic binning, comparative biology and taxonomic classification.</title>
        <authorList>
            <person name="Goeker M."/>
        </authorList>
    </citation>
    <scope>NUCLEOTIDE SEQUENCE [LARGE SCALE GENOMIC DNA]</scope>
    <source>
        <strain evidence="2 3">DSM 29854</strain>
    </source>
</reference>
<dbReference type="EMBL" id="JACJIQ010000021">
    <property type="protein sequence ID" value="MBA9079334.1"/>
    <property type="molecule type" value="Genomic_DNA"/>
</dbReference>
<name>A0A839GI64_9BACT</name>
<dbReference type="Pfam" id="PF13480">
    <property type="entry name" value="Acetyltransf_6"/>
    <property type="match status" value="1"/>
</dbReference>
<accession>A0A839GI64</accession>
<organism evidence="2 3">
    <name type="scientific">Rufibacter quisquiliarum</name>
    <dbReference type="NCBI Taxonomy" id="1549639"/>
    <lineage>
        <taxon>Bacteria</taxon>
        <taxon>Pseudomonadati</taxon>
        <taxon>Bacteroidota</taxon>
        <taxon>Cytophagia</taxon>
        <taxon>Cytophagales</taxon>
        <taxon>Hymenobacteraceae</taxon>
        <taxon>Rufibacter</taxon>
    </lineage>
</organism>
<dbReference type="SUPFAM" id="SSF55729">
    <property type="entry name" value="Acyl-CoA N-acyltransferases (Nat)"/>
    <property type="match status" value="1"/>
</dbReference>
<dbReference type="InterPro" id="IPR050644">
    <property type="entry name" value="PG_Glycine_Bridge_Synth"/>
</dbReference>
<dbReference type="InterPro" id="IPR038740">
    <property type="entry name" value="BioF2-like_GNAT_dom"/>
</dbReference>
<evidence type="ECO:0000313" key="2">
    <source>
        <dbReference type="EMBL" id="MBA9079334.1"/>
    </source>
</evidence>
<dbReference type="RefSeq" id="WP_182514261.1">
    <property type="nucleotide sequence ID" value="NZ_JACJIQ010000021.1"/>
</dbReference>
<dbReference type="InterPro" id="IPR016181">
    <property type="entry name" value="Acyl_CoA_acyltransferase"/>
</dbReference>
<dbReference type="PANTHER" id="PTHR36174:SF1">
    <property type="entry name" value="LIPID II:GLYCINE GLYCYLTRANSFERASE"/>
    <property type="match status" value="1"/>
</dbReference>
<sequence>MIQLLRHHEIDPGRWEACLQNAERPLVYAHFWYLEVVAQGQWEALVEVLDGAYVSLFPLPVKTAFGLDFLYQPFFTQQLGLFTTPASQHRDVAEYVANLPAHYAQGQYQMPQIPAQPNEGKAAWGHRLRTNYELALDRPYDQLRQGYSLNLRRNLKKNSPLEGLRPGTTIEPLLHLFKATKGRELPELKERHYRLLAQLYRRAQQEGVGQLWEVEQQGELLAAALLLVTGSRTTFLLGASSTQGRKQNAMALLLDQAVQREADSGKTFDFEGSDVPGVAKFYAGFGAKPVPYLSLYFKRHKRTFRQWIFNACTSLVKRLR</sequence>
<dbReference type="AlphaFoldDB" id="A0A839GI64"/>
<comment type="caution">
    <text evidence="2">The sequence shown here is derived from an EMBL/GenBank/DDBJ whole genome shotgun (WGS) entry which is preliminary data.</text>
</comment>